<evidence type="ECO:0000256" key="3">
    <source>
        <dbReference type="ARBA" id="ARBA00022475"/>
    </source>
</evidence>
<sequence>MENSIETKKLDVGYDGVIIVSDFNCEIKKNKITSIIGANGCGKSTVLKAIGRIIRSDGGTIIINNQNMKDLKTKEIAKQMAILPQSPSAPGSLTVFELVAYGRYPYQKGFGKLSNEDKKIIHWAIDVTNMNEFKNRSISNLSGGQRQRVWIAMALAQQTGIILLDEPTTYLDLNHQLEILELLKNLNQNQKTTIVMVLHDLNLASKYSDYLLAMKDGKITHFGPPSEVLTPSMLADCFHIDGDIQIDPRSHKPICVSYDLLRKKGE</sequence>
<dbReference type="InterPro" id="IPR017871">
    <property type="entry name" value="ABC_transporter-like_CS"/>
</dbReference>
<proteinExistence type="predicted"/>
<feature type="domain" description="ABC transporter" evidence="10">
    <location>
        <begin position="5"/>
        <end position="241"/>
    </location>
</feature>
<dbReference type="GO" id="GO:0006826">
    <property type="term" value="P:iron ion transport"/>
    <property type="evidence" value="ECO:0007669"/>
    <property type="project" value="UniProtKB-KW"/>
</dbReference>
<comment type="caution">
    <text evidence="11">The sequence shown here is derived from an EMBL/GenBank/DDBJ whole genome shotgun (WGS) entry which is preliminary data.</text>
</comment>
<keyword evidence="6 11" id="KW-0067">ATP-binding</keyword>
<evidence type="ECO:0000313" key="12">
    <source>
        <dbReference type="Proteomes" id="UP000886893"/>
    </source>
</evidence>
<dbReference type="SMART" id="SM00382">
    <property type="entry name" value="AAA"/>
    <property type="match status" value="1"/>
</dbReference>
<comment type="subcellular location">
    <subcellularLocation>
        <location evidence="1">Cell membrane</location>
        <topology evidence="1">Peripheral membrane protein</topology>
    </subcellularLocation>
</comment>
<dbReference type="Pfam" id="PF00005">
    <property type="entry name" value="ABC_tran"/>
    <property type="match status" value="1"/>
</dbReference>
<reference evidence="11" key="1">
    <citation type="submission" date="2020-10" db="EMBL/GenBank/DDBJ databases">
        <authorList>
            <person name="Gilroy R."/>
        </authorList>
    </citation>
    <scope>NUCLEOTIDE SEQUENCE</scope>
    <source>
        <strain evidence="11">14508</strain>
    </source>
</reference>
<dbReference type="PANTHER" id="PTHR42771:SF4">
    <property type="entry name" value="IRON(3+)-HYDROXAMATE IMPORT ATP-BINDING PROTEIN FHUC"/>
    <property type="match status" value="1"/>
</dbReference>
<keyword evidence="9" id="KW-0472">Membrane</keyword>
<dbReference type="GO" id="GO:0005886">
    <property type="term" value="C:plasma membrane"/>
    <property type="evidence" value="ECO:0007669"/>
    <property type="project" value="UniProtKB-SubCell"/>
</dbReference>
<keyword evidence="7" id="KW-0408">Iron</keyword>
<accession>A0A9D1G8N1</accession>
<keyword evidence="8" id="KW-0406">Ion transport</keyword>
<evidence type="ECO:0000313" key="11">
    <source>
        <dbReference type="EMBL" id="HIT17731.1"/>
    </source>
</evidence>
<evidence type="ECO:0000256" key="4">
    <source>
        <dbReference type="ARBA" id="ARBA00022496"/>
    </source>
</evidence>
<evidence type="ECO:0000256" key="6">
    <source>
        <dbReference type="ARBA" id="ARBA00022840"/>
    </source>
</evidence>
<dbReference type="InterPro" id="IPR027417">
    <property type="entry name" value="P-loop_NTPase"/>
</dbReference>
<evidence type="ECO:0000259" key="10">
    <source>
        <dbReference type="PROSITE" id="PS50893"/>
    </source>
</evidence>
<dbReference type="PROSITE" id="PS50893">
    <property type="entry name" value="ABC_TRANSPORTER_2"/>
    <property type="match status" value="1"/>
</dbReference>
<dbReference type="AlphaFoldDB" id="A0A9D1G8N1"/>
<dbReference type="GO" id="GO:0016887">
    <property type="term" value="F:ATP hydrolysis activity"/>
    <property type="evidence" value="ECO:0007669"/>
    <property type="project" value="InterPro"/>
</dbReference>
<evidence type="ECO:0000256" key="2">
    <source>
        <dbReference type="ARBA" id="ARBA00022448"/>
    </source>
</evidence>
<gene>
    <name evidence="11" type="ORF">IAD04_05100</name>
</gene>
<organism evidence="11 12">
    <name type="scientific">Candidatus Caccosoma faecigallinarum</name>
    <dbReference type="NCBI Taxonomy" id="2840720"/>
    <lineage>
        <taxon>Bacteria</taxon>
        <taxon>Bacillati</taxon>
        <taxon>Bacillota</taxon>
        <taxon>Bacillota incertae sedis</taxon>
        <taxon>Candidatus Caccosoma</taxon>
    </lineage>
</organism>
<evidence type="ECO:0000256" key="1">
    <source>
        <dbReference type="ARBA" id="ARBA00004202"/>
    </source>
</evidence>
<evidence type="ECO:0000256" key="5">
    <source>
        <dbReference type="ARBA" id="ARBA00022741"/>
    </source>
</evidence>
<keyword evidence="5" id="KW-0547">Nucleotide-binding</keyword>
<dbReference type="FunFam" id="3.40.50.300:FF:000134">
    <property type="entry name" value="Iron-enterobactin ABC transporter ATP-binding protein"/>
    <property type="match status" value="1"/>
</dbReference>
<dbReference type="PANTHER" id="PTHR42771">
    <property type="entry name" value="IRON(3+)-HYDROXAMATE IMPORT ATP-BINDING PROTEIN FHUC"/>
    <property type="match status" value="1"/>
</dbReference>
<dbReference type="GO" id="GO:0005524">
    <property type="term" value="F:ATP binding"/>
    <property type="evidence" value="ECO:0007669"/>
    <property type="project" value="UniProtKB-KW"/>
</dbReference>
<name>A0A9D1G8N1_9FIRM</name>
<evidence type="ECO:0000256" key="7">
    <source>
        <dbReference type="ARBA" id="ARBA00023004"/>
    </source>
</evidence>
<keyword evidence="3" id="KW-1003">Cell membrane</keyword>
<reference evidence="11" key="2">
    <citation type="journal article" date="2021" name="PeerJ">
        <title>Extensive microbial diversity within the chicken gut microbiome revealed by metagenomics and culture.</title>
        <authorList>
            <person name="Gilroy R."/>
            <person name="Ravi A."/>
            <person name="Getino M."/>
            <person name="Pursley I."/>
            <person name="Horton D.L."/>
            <person name="Alikhan N.F."/>
            <person name="Baker D."/>
            <person name="Gharbi K."/>
            <person name="Hall N."/>
            <person name="Watson M."/>
            <person name="Adriaenssens E.M."/>
            <person name="Foster-Nyarko E."/>
            <person name="Jarju S."/>
            <person name="Secka A."/>
            <person name="Antonio M."/>
            <person name="Oren A."/>
            <person name="Chaudhuri R.R."/>
            <person name="La Ragione R."/>
            <person name="Hildebrand F."/>
            <person name="Pallen M.J."/>
        </authorList>
    </citation>
    <scope>NUCLEOTIDE SEQUENCE</scope>
    <source>
        <strain evidence="11">14508</strain>
    </source>
</reference>
<dbReference type="InterPro" id="IPR003439">
    <property type="entry name" value="ABC_transporter-like_ATP-bd"/>
</dbReference>
<keyword evidence="4" id="KW-0410">Iron transport</keyword>
<evidence type="ECO:0000256" key="8">
    <source>
        <dbReference type="ARBA" id="ARBA00023065"/>
    </source>
</evidence>
<dbReference type="EMBL" id="DVKI01000159">
    <property type="protein sequence ID" value="HIT17731.1"/>
    <property type="molecule type" value="Genomic_DNA"/>
</dbReference>
<keyword evidence="2" id="KW-0813">Transport</keyword>
<evidence type="ECO:0000256" key="9">
    <source>
        <dbReference type="ARBA" id="ARBA00023136"/>
    </source>
</evidence>
<protein>
    <submittedName>
        <fullName evidence="11">ABC transporter ATP-binding protein</fullName>
    </submittedName>
</protein>
<dbReference type="PROSITE" id="PS00211">
    <property type="entry name" value="ABC_TRANSPORTER_1"/>
    <property type="match status" value="1"/>
</dbReference>
<dbReference type="InterPro" id="IPR003593">
    <property type="entry name" value="AAA+_ATPase"/>
</dbReference>
<dbReference type="CDD" id="cd03214">
    <property type="entry name" value="ABC_Iron-Siderophores_B12_Hemin"/>
    <property type="match status" value="1"/>
</dbReference>
<dbReference type="Proteomes" id="UP000886893">
    <property type="component" value="Unassembled WGS sequence"/>
</dbReference>
<dbReference type="InterPro" id="IPR051535">
    <property type="entry name" value="Siderophore_ABC-ATPase"/>
</dbReference>
<dbReference type="SUPFAM" id="SSF52540">
    <property type="entry name" value="P-loop containing nucleoside triphosphate hydrolases"/>
    <property type="match status" value="1"/>
</dbReference>
<dbReference type="Gene3D" id="3.40.50.300">
    <property type="entry name" value="P-loop containing nucleotide triphosphate hydrolases"/>
    <property type="match status" value="1"/>
</dbReference>